<evidence type="ECO:0000313" key="1">
    <source>
        <dbReference type="EMBL" id="PXW50110.1"/>
    </source>
</evidence>
<comment type="caution">
    <text evidence="1">The sequence shown here is derived from an EMBL/GenBank/DDBJ whole genome shotgun (WGS) entry which is preliminary data.</text>
</comment>
<dbReference type="EMBL" id="QJJK01000032">
    <property type="protein sequence ID" value="PXW50110.1"/>
    <property type="molecule type" value="Genomic_DNA"/>
</dbReference>
<dbReference type="Proteomes" id="UP000248021">
    <property type="component" value="Unassembled WGS sequence"/>
</dbReference>
<protein>
    <submittedName>
        <fullName evidence="1">Uncharacterized protein</fullName>
    </submittedName>
</protein>
<organism evidence="1 2">
    <name type="scientific">Chelatococcus asaccharovorans</name>
    <dbReference type="NCBI Taxonomy" id="28210"/>
    <lineage>
        <taxon>Bacteria</taxon>
        <taxon>Pseudomonadati</taxon>
        <taxon>Pseudomonadota</taxon>
        <taxon>Alphaproteobacteria</taxon>
        <taxon>Hyphomicrobiales</taxon>
        <taxon>Chelatococcaceae</taxon>
        <taxon>Chelatococcus</taxon>
    </lineage>
</organism>
<name>A0A2V3TRD7_9HYPH</name>
<keyword evidence="2" id="KW-1185">Reference proteome</keyword>
<reference evidence="1 2" key="1">
    <citation type="submission" date="2018-05" db="EMBL/GenBank/DDBJ databases">
        <title>Genomic Encyclopedia of Type Strains, Phase IV (KMG-IV): sequencing the most valuable type-strain genomes for metagenomic binning, comparative biology and taxonomic classification.</title>
        <authorList>
            <person name="Goeker M."/>
        </authorList>
    </citation>
    <scope>NUCLEOTIDE SEQUENCE [LARGE SCALE GENOMIC DNA]</scope>
    <source>
        <strain evidence="1 2">DSM 6462</strain>
    </source>
</reference>
<accession>A0A2V3TRD7</accession>
<proteinExistence type="predicted"/>
<gene>
    <name evidence="1" type="ORF">C7450_1326</name>
</gene>
<sequence length="97" mass="11516">MGLVPREQRKKVYKFANQPQAMRLLKKYDFDAGFIQGRLIWDMLTRADWIPEIYPVQRRKARAEIRAILAKAPASEIADEIELEERIEHYERAETDL</sequence>
<dbReference type="AlphaFoldDB" id="A0A2V3TRD7"/>
<evidence type="ECO:0000313" key="2">
    <source>
        <dbReference type="Proteomes" id="UP000248021"/>
    </source>
</evidence>